<protein>
    <submittedName>
        <fullName evidence="2">Uncharacterized protein</fullName>
    </submittedName>
</protein>
<feature type="transmembrane region" description="Helical" evidence="1">
    <location>
        <begin position="6"/>
        <end position="27"/>
    </location>
</feature>
<dbReference type="EMBL" id="VOBR01000012">
    <property type="protein sequence ID" value="TWP50552.1"/>
    <property type="molecule type" value="Genomic_DNA"/>
</dbReference>
<accession>A0A563ESH5</accession>
<keyword evidence="1" id="KW-0472">Membrane</keyword>
<evidence type="ECO:0000256" key="1">
    <source>
        <dbReference type="SAM" id="Phobius"/>
    </source>
</evidence>
<keyword evidence="1" id="KW-1133">Transmembrane helix</keyword>
<comment type="caution">
    <text evidence="2">The sequence shown here is derived from an EMBL/GenBank/DDBJ whole genome shotgun (WGS) entry which is preliminary data.</text>
</comment>
<dbReference type="AlphaFoldDB" id="A0A563ESH5"/>
<keyword evidence="1" id="KW-0812">Transmembrane</keyword>
<organism evidence="2 3">
    <name type="scientific">Lentzea tibetensis</name>
    <dbReference type="NCBI Taxonomy" id="2591470"/>
    <lineage>
        <taxon>Bacteria</taxon>
        <taxon>Bacillati</taxon>
        <taxon>Actinomycetota</taxon>
        <taxon>Actinomycetes</taxon>
        <taxon>Pseudonocardiales</taxon>
        <taxon>Pseudonocardiaceae</taxon>
        <taxon>Lentzea</taxon>
    </lineage>
</organism>
<proteinExistence type="predicted"/>
<sequence>MTRDHLVWTVALVDGVAITVAFVAAGPDAQALAEVRRTVALGRTDHGAAATAAGPSSTARERS</sequence>
<evidence type="ECO:0000313" key="3">
    <source>
        <dbReference type="Proteomes" id="UP000316639"/>
    </source>
</evidence>
<reference evidence="2 3" key="1">
    <citation type="submission" date="2019-07" db="EMBL/GenBank/DDBJ databases">
        <title>Lentzea xizangensis sp. nov., isolated from Qinghai-Tibetan Plateau Soils.</title>
        <authorList>
            <person name="Huang J."/>
        </authorList>
    </citation>
    <scope>NUCLEOTIDE SEQUENCE [LARGE SCALE GENOMIC DNA]</scope>
    <source>
        <strain evidence="2 3">FXJ1.1311</strain>
    </source>
</reference>
<evidence type="ECO:0000313" key="2">
    <source>
        <dbReference type="EMBL" id="TWP50552.1"/>
    </source>
</evidence>
<dbReference type="RefSeq" id="WP_146353714.1">
    <property type="nucleotide sequence ID" value="NZ_VOBR01000012.1"/>
</dbReference>
<gene>
    <name evidence="2" type="ORF">FKR81_20515</name>
</gene>
<dbReference type="Proteomes" id="UP000316639">
    <property type="component" value="Unassembled WGS sequence"/>
</dbReference>
<name>A0A563ESH5_9PSEU</name>
<keyword evidence="3" id="KW-1185">Reference proteome</keyword>